<keyword evidence="2" id="KW-0862">Zinc</keyword>
<proteinExistence type="predicted"/>
<dbReference type="SUPFAM" id="SSF57756">
    <property type="entry name" value="Retrovirus zinc finger-like domains"/>
    <property type="match status" value="1"/>
</dbReference>
<dbReference type="GO" id="GO:0008233">
    <property type="term" value="F:peptidase activity"/>
    <property type="evidence" value="ECO:0007669"/>
    <property type="project" value="UniProtKB-KW"/>
</dbReference>
<keyword evidence="2" id="KW-0479">Metal-binding</keyword>
<dbReference type="InterPro" id="IPR039537">
    <property type="entry name" value="Retrotran_Ty1/copia-like"/>
</dbReference>
<comment type="caution">
    <text evidence="5">The sequence shown here is derived from an EMBL/GenBank/DDBJ whole genome shotgun (WGS) entry which is preliminary data.</text>
</comment>
<dbReference type="InterPro" id="IPR054722">
    <property type="entry name" value="PolX-like_BBD"/>
</dbReference>
<dbReference type="InterPro" id="IPR036875">
    <property type="entry name" value="Znf_CCHC_sf"/>
</dbReference>
<keyword evidence="1" id="KW-0645">Protease</keyword>
<dbReference type="InterPro" id="IPR036397">
    <property type="entry name" value="RNaseH_sf"/>
</dbReference>
<dbReference type="InterPro" id="IPR001584">
    <property type="entry name" value="Integrase_cat-core"/>
</dbReference>
<keyword evidence="1" id="KW-0378">Hydrolase</keyword>
<accession>A0A9N7RKS7</accession>
<evidence type="ECO:0000256" key="1">
    <source>
        <dbReference type="ARBA" id="ARBA00022670"/>
    </source>
</evidence>
<keyword evidence="6" id="KW-1185">Reference proteome</keyword>
<dbReference type="GO" id="GO:0008270">
    <property type="term" value="F:zinc ion binding"/>
    <property type="evidence" value="ECO:0007669"/>
    <property type="project" value="UniProtKB-KW"/>
</dbReference>
<dbReference type="Pfam" id="PF00665">
    <property type="entry name" value="rve"/>
    <property type="match status" value="1"/>
</dbReference>
<dbReference type="EMBL" id="CACSLK010027840">
    <property type="protein sequence ID" value="CAA0833577.1"/>
    <property type="molecule type" value="Genomic_DNA"/>
</dbReference>
<evidence type="ECO:0000256" key="2">
    <source>
        <dbReference type="PROSITE-ProRule" id="PRU00047"/>
    </source>
</evidence>
<dbReference type="GO" id="GO:0015074">
    <property type="term" value="P:DNA integration"/>
    <property type="evidence" value="ECO:0007669"/>
    <property type="project" value="InterPro"/>
</dbReference>
<dbReference type="GO" id="GO:0006508">
    <property type="term" value="P:proteolysis"/>
    <property type="evidence" value="ECO:0007669"/>
    <property type="project" value="UniProtKB-KW"/>
</dbReference>
<dbReference type="Gene3D" id="3.30.420.10">
    <property type="entry name" value="Ribonuclease H-like superfamily/Ribonuclease H"/>
    <property type="match status" value="1"/>
</dbReference>
<dbReference type="Gene3D" id="4.10.60.10">
    <property type="entry name" value="Zinc finger, CCHC-type"/>
    <property type="match status" value="1"/>
</dbReference>
<feature type="domain" description="CCHC-type" evidence="3">
    <location>
        <begin position="3"/>
        <end position="17"/>
    </location>
</feature>
<evidence type="ECO:0000313" key="5">
    <source>
        <dbReference type="EMBL" id="CAA0833577.1"/>
    </source>
</evidence>
<dbReference type="OrthoDB" id="1727805at2759"/>
<dbReference type="Pfam" id="PF22936">
    <property type="entry name" value="Pol_BBD"/>
    <property type="match status" value="1"/>
</dbReference>
<dbReference type="InterPro" id="IPR001878">
    <property type="entry name" value="Znf_CCHC"/>
</dbReference>
<dbReference type="InterPro" id="IPR012337">
    <property type="entry name" value="RNaseH-like_sf"/>
</dbReference>
<dbReference type="PROSITE" id="PS50158">
    <property type="entry name" value="ZF_CCHC"/>
    <property type="match status" value="1"/>
</dbReference>
<organism evidence="5 6">
    <name type="scientific">Striga hermonthica</name>
    <name type="common">Purple witchweed</name>
    <name type="synonym">Buchnera hermonthica</name>
    <dbReference type="NCBI Taxonomy" id="68872"/>
    <lineage>
        <taxon>Eukaryota</taxon>
        <taxon>Viridiplantae</taxon>
        <taxon>Streptophyta</taxon>
        <taxon>Embryophyta</taxon>
        <taxon>Tracheophyta</taxon>
        <taxon>Spermatophyta</taxon>
        <taxon>Magnoliopsida</taxon>
        <taxon>eudicotyledons</taxon>
        <taxon>Gunneridae</taxon>
        <taxon>Pentapetalae</taxon>
        <taxon>asterids</taxon>
        <taxon>lamiids</taxon>
        <taxon>Lamiales</taxon>
        <taxon>Orobanchaceae</taxon>
        <taxon>Buchnereae</taxon>
        <taxon>Striga</taxon>
    </lineage>
</organism>
<gene>
    <name evidence="5" type="ORF">SHERM_28835</name>
</gene>
<dbReference type="SUPFAM" id="SSF53098">
    <property type="entry name" value="Ribonuclease H-like"/>
    <property type="match status" value="1"/>
</dbReference>
<dbReference type="PROSITE" id="PS50994">
    <property type="entry name" value="INTEGRASE"/>
    <property type="match status" value="1"/>
</dbReference>
<dbReference type="GO" id="GO:0003676">
    <property type="term" value="F:nucleic acid binding"/>
    <property type="evidence" value="ECO:0007669"/>
    <property type="project" value="InterPro"/>
</dbReference>
<dbReference type="Pfam" id="PF00098">
    <property type="entry name" value="zf-CCHC"/>
    <property type="match status" value="1"/>
</dbReference>
<feature type="domain" description="Integrase catalytic" evidence="4">
    <location>
        <begin position="143"/>
        <end position="323"/>
    </location>
</feature>
<sequence length="408" mass="45831">MVCWNCEKPGHMKSECRAPRKDKEGRTANAATEDTADALLLSVRSSLDDWIVDSGASFHSCSSRDIMEPYTAGDFGVVYLADNKSLKIVGKGDVQINRLGHMSEKGMKVLKSRELLPELESVDVGLCEQCVLGKQKRVSFITTGRAPKTEKLELVHTDLWGPAPVTSLGGSMYYMTFVDDYTRKVWVYFLKRKSEAFDTFRRWRALVEKETGLEVKCLRSDNGGEYNSEAIKEYCADHGIRMQKTIPGTPQQNGIAERMNRTLNERARCMRLKSGLPKIIMRPADSVGAQIDEIERTEEEVEQESDEPIAESSTPLALGREPRMRRAPDRYRGHKFNKHLVLQSPDSSKSPSTLIIVRSTTKCKSRFDRTMSREATYFDPGHLVGTVARSTTSSATSTTPNNDNFKPN</sequence>
<dbReference type="PANTHER" id="PTHR42648:SF28">
    <property type="entry name" value="TRANSPOSON-ENCODED PROTEIN WITH RIBONUCLEASE H-LIKE AND RETROVIRUS ZINC FINGER-LIKE DOMAINS"/>
    <property type="match status" value="1"/>
</dbReference>
<protein>
    <submittedName>
        <fullName evidence="5">Uncharacterized mitochondrial protein AtMg00300</fullName>
    </submittedName>
</protein>
<evidence type="ECO:0000259" key="4">
    <source>
        <dbReference type="PROSITE" id="PS50994"/>
    </source>
</evidence>
<reference evidence="5" key="1">
    <citation type="submission" date="2019-12" db="EMBL/GenBank/DDBJ databases">
        <authorList>
            <person name="Scholes J."/>
        </authorList>
    </citation>
    <scope>NUCLEOTIDE SEQUENCE</scope>
</reference>
<dbReference type="Proteomes" id="UP001153555">
    <property type="component" value="Unassembled WGS sequence"/>
</dbReference>
<dbReference type="PANTHER" id="PTHR42648">
    <property type="entry name" value="TRANSPOSASE, PUTATIVE-RELATED"/>
    <property type="match status" value="1"/>
</dbReference>
<keyword evidence="2" id="KW-0863">Zinc-finger</keyword>
<name>A0A9N7RKS7_STRHE</name>
<evidence type="ECO:0000259" key="3">
    <source>
        <dbReference type="PROSITE" id="PS50158"/>
    </source>
</evidence>
<dbReference type="AlphaFoldDB" id="A0A9N7RKS7"/>
<evidence type="ECO:0000313" key="6">
    <source>
        <dbReference type="Proteomes" id="UP001153555"/>
    </source>
</evidence>
<dbReference type="SMART" id="SM00343">
    <property type="entry name" value="ZnF_C2HC"/>
    <property type="match status" value="1"/>
</dbReference>